<dbReference type="Proteomes" id="UP000001929">
    <property type="component" value="Chromosome"/>
</dbReference>
<dbReference type="RefSeq" id="WP_011389514.1">
    <property type="nucleotide sequence ID" value="NC_007643.1"/>
</dbReference>
<dbReference type="PATRIC" id="fig|269796.9.peg.1839"/>
<evidence type="ECO:0000313" key="3">
    <source>
        <dbReference type="EMBL" id="ABC22561.1"/>
    </source>
</evidence>
<feature type="domain" description="N-acetyltransferase" evidence="2">
    <location>
        <begin position="5"/>
        <end position="194"/>
    </location>
</feature>
<protein>
    <submittedName>
        <fullName evidence="3">GCN5-related N-acetyltransferase</fullName>
    </submittedName>
</protein>
<gene>
    <name evidence="3" type="ordered locus">Rru_A1761</name>
</gene>
<organism evidence="3 4">
    <name type="scientific">Rhodospirillum rubrum (strain ATCC 11170 / ATH 1.1.1 / DSM 467 / LMG 4362 / NCIMB 8255 / S1)</name>
    <dbReference type="NCBI Taxonomy" id="269796"/>
    <lineage>
        <taxon>Bacteria</taxon>
        <taxon>Pseudomonadati</taxon>
        <taxon>Pseudomonadota</taxon>
        <taxon>Alphaproteobacteria</taxon>
        <taxon>Rhodospirillales</taxon>
        <taxon>Rhodospirillaceae</taxon>
        <taxon>Rhodospirillum</taxon>
    </lineage>
</organism>
<dbReference type="eggNOG" id="COG0456">
    <property type="taxonomic scope" value="Bacteria"/>
</dbReference>
<dbReference type="AlphaFoldDB" id="Q2RTI4"/>
<proteinExistence type="predicted"/>
<dbReference type="KEGG" id="rru:Rru_A1761"/>
<dbReference type="Gene3D" id="3.40.630.30">
    <property type="match status" value="1"/>
</dbReference>
<dbReference type="EMBL" id="CP000230">
    <property type="protein sequence ID" value="ABC22561.1"/>
    <property type="molecule type" value="Genomic_DNA"/>
</dbReference>
<dbReference type="EnsemblBacteria" id="ABC22561">
    <property type="protein sequence ID" value="ABC22561"/>
    <property type="gene ID" value="Rru_A1761"/>
</dbReference>
<dbReference type="InterPro" id="IPR000182">
    <property type="entry name" value="GNAT_dom"/>
</dbReference>
<keyword evidence="4" id="KW-1185">Reference proteome</keyword>
<reference evidence="3 4" key="1">
    <citation type="journal article" date="2011" name="Stand. Genomic Sci.">
        <title>Complete genome sequence of Rhodospirillum rubrum type strain (S1).</title>
        <authorList>
            <person name="Munk A.C."/>
            <person name="Copeland A."/>
            <person name="Lucas S."/>
            <person name="Lapidus A."/>
            <person name="Del Rio T.G."/>
            <person name="Barry K."/>
            <person name="Detter J.C."/>
            <person name="Hammon N."/>
            <person name="Israni S."/>
            <person name="Pitluck S."/>
            <person name="Brettin T."/>
            <person name="Bruce D."/>
            <person name="Han C."/>
            <person name="Tapia R."/>
            <person name="Gilna P."/>
            <person name="Schmutz J."/>
            <person name="Larimer F."/>
            <person name="Land M."/>
            <person name="Kyrpides N.C."/>
            <person name="Mavromatis K."/>
            <person name="Richardson P."/>
            <person name="Rohde M."/>
            <person name="Goker M."/>
            <person name="Klenk H.P."/>
            <person name="Zhang Y."/>
            <person name="Roberts G.P."/>
            <person name="Reslewic S."/>
            <person name="Schwartz D.C."/>
        </authorList>
    </citation>
    <scope>NUCLEOTIDE SEQUENCE [LARGE SCALE GENOMIC DNA]</scope>
    <source>
        <strain evidence="4">ATCC 11170 / ATH 1.1.1 / DSM 467 / LMG 4362 / NCIMB 8255 / S1</strain>
    </source>
</reference>
<evidence type="ECO:0000256" key="1">
    <source>
        <dbReference type="ARBA" id="ARBA00022679"/>
    </source>
</evidence>
<evidence type="ECO:0000259" key="2">
    <source>
        <dbReference type="PROSITE" id="PS51186"/>
    </source>
</evidence>
<dbReference type="GO" id="GO:0008080">
    <property type="term" value="F:N-acetyltransferase activity"/>
    <property type="evidence" value="ECO:0007669"/>
    <property type="project" value="InterPro"/>
</dbReference>
<evidence type="ECO:0000313" key="4">
    <source>
        <dbReference type="Proteomes" id="UP000001929"/>
    </source>
</evidence>
<keyword evidence="1" id="KW-0808">Transferase</keyword>
<name>Q2RTI4_RHORT</name>
<dbReference type="InterPro" id="IPR016181">
    <property type="entry name" value="Acyl_CoA_acyltransferase"/>
</dbReference>
<dbReference type="PROSITE" id="PS51186">
    <property type="entry name" value="GNAT"/>
    <property type="match status" value="1"/>
</dbReference>
<sequence length="194" mass="21070">MNEVITVRDAAESDAPSIARLFVQAGEGLYEFLLGGLIPDMESWQMVSHLVEAGDSPIGWPECRVAVMEDTVVGMVNAFPVERLDELSLDLIPADRTNHLAPLFALRDAGSMLINAMAVSPTQRGAGIGRKLVGEALGMAGAEGRKRVSLQVWSTNTRAIALYEDFGFQVTGEITLPFTPRLSARRTLLMAREI</sequence>
<dbReference type="Pfam" id="PF00583">
    <property type="entry name" value="Acetyltransf_1"/>
    <property type="match status" value="1"/>
</dbReference>
<accession>Q2RTI4</accession>
<dbReference type="PANTHER" id="PTHR13947">
    <property type="entry name" value="GNAT FAMILY N-ACETYLTRANSFERASE"/>
    <property type="match status" value="1"/>
</dbReference>
<dbReference type="CDD" id="cd04301">
    <property type="entry name" value="NAT_SF"/>
    <property type="match status" value="1"/>
</dbReference>
<dbReference type="HOGENOM" id="CLU_087235_0_0_5"/>
<dbReference type="STRING" id="269796.Rru_A1761"/>
<dbReference type="PhylomeDB" id="Q2RTI4"/>
<dbReference type="SUPFAM" id="SSF55729">
    <property type="entry name" value="Acyl-CoA N-acyltransferases (Nat)"/>
    <property type="match status" value="1"/>
</dbReference>
<dbReference type="InterPro" id="IPR050769">
    <property type="entry name" value="NAT_camello-type"/>
</dbReference>
<dbReference type="PANTHER" id="PTHR13947:SF37">
    <property type="entry name" value="LD18367P"/>
    <property type="match status" value="1"/>
</dbReference>